<sequence>MRSKAYIILILLAALKIVLPFLLQHPAFGLHRDEYLYYQQGQHPDWVYLENPGLIGWLASVSGWMGGSFFWIKFWPAVFGAATLLLTAGIAKELGARLFGQVVSALGIICSAYLRIHFLFQPNFLEIFCWTLAAYFLVRHINTQSNRYLYLLFAALALGLWSKYSVVFFALSIAGALLLTPYRKWYTRKSFWVAALLGLVLSLPNLWWQQQHQWPLFHHMQELRETQLQYVDSATFFKEQLLMLIPVAFVWIGGLIWILRNNKYRVIGLCFLLCIAMIALGSGKGYYTLGAYPMMLGAGGAWLQQLVRRTWLQVAVVLLEVVCTLPFVPLLLPLQPPAAMAASNKKYGLQKIGLLRWEDLQNHALQQDFADMIGWDELAQKAERAYHQLPPAAQQQTIVYCRSYGQAGALLYHAQDTRFRKKVICDNGTFLLWIPDSLHFRNLLFVGRDMPEKDDAVFQQFRSVQVLDSVTNSLSRQYGDKVILFRDAKDSAFILANQGLEEMKAVFGE</sequence>
<evidence type="ECO:0000259" key="9">
    <source>
        <dbReference type="Pfam" id="PF13231"/>
    </source>
</evidence>
<dbReference type="GO" id="GO:0009103">
    <property type="term" value="P:lipopolysaccharide biosynthetic process"/>
    <property type="evidence" value="ECO:0007669"/>
    <property type="project" value="UniProtKB-ARBA"/>
</dbReference>
<dbReference type="PANTHER" id="PTHR33908:SF11">
    <property type="entry name" value="MEMBRANE PROTEIN"/>
    <property type="match status" value="1"/>
</dbReference>
<dbReference type="GO" id="GO:0005886">
    <property type="term" value="C:plasma membrane"/>
    <property type="evidence" value="ECO:0007669"/>
    <property type="project" value="UniProtKB-SubCell"/>
</dbReference>
<dbReference type="OrthoDB" id="9813729at2"/>
<dbReference type="Pfam" id="PF13231">
    <property type="entry name" value="PMT_2"/>
    <property type="match status" value="1"/>
</dbReference>
<dbReference type="PANTHER" id="PTHR33908">
    <property type="entry name" value="MANNOSYLTRANSFERASE YKCB-RELATED"/>
    <property type="match status" value="1"/>
</dbReference>
<feature type="transmembrane region" description="Helical" evidence="8">
    <location>
        <begin position="148"/>
        <end position="179"/>
    </location>
</feature>
<evidence type="ECO:0000256" key="2">
    <source>
        <dbReference type="ARBA" id="ARBA00022475"/>
    </source>
</evidence>
<feature type="transmembrane region" description="Helical" evidence="8">
    <location>
        <begin position="241"/>
        <end position="259"/>
    </location>
</feature>
<dbReference type="RefSeq" id="WP_073047577.1">
    <property type="nucleotide sequence ID" value="NZ_FQUO01000021.1"/>
</dbReference>
<keyword evidence="5 8" id="KW-0812">Transmembrane</keyword>
<accession>A0A1M5HZB8</accession>
<evidence type="ECO:0000256" key="4">
    <source>
        <dbReference type="ARBA" id="ARBA00022679"/>
    </source>
</evidence>
<evidence type="ECO:0000256" key="5">
    <source>
        <dbReference type="ARBA" id="ARBA00022692"/>
    </source>
</evidence>
<protein>
    <submittedName>
        <fullName evidence="10">Dolichyl-phosphate-mannose-protein mannosyltransferase</fullName>
    </submittedName>
</protein>
<keyword evidence="2" id="KW-1003">Cell membrane</keyword>
<comment type="subcellular location">
    <subcellularLocation>
        <location evidence="1">Cell membrane</location>
        <topology evidence="1">Multi-pass membrane protein</topology>
    </subcellularLocation>
</comment>
<feature type="domain" description="Glycosyltransferase RgtA/B/C/D-like" evidence="9">
    <location>
        <begin position="54"/>
        <end position="208"/>
    </location>
</feature>
<feature type="transmembrane region" description="Helical" evidence="8">
    <location>
        <begin position="311"/>
        <end position="332"/>
    </location>
</feature>
<evidence type="ECO:0000256" key="6">
    <source>
        <dbReference type="ARBA" id="ARBA00022989"/>
    </source>
</evidence>
<feature type="transmembrane region" description="Helical" evidence="8">
    <location>
        <begin position="266"/>
        <end position="287"/>
    </location>
</feature>
<organism evidence="10 11">
    <name type="scientific">Cnuella takakiae</name>
    <dbReference type="NCBI Taxonomy" id="1302690"/>
    <lineage>
        <taxon>Bacteria</taxon>
        <taxon>Pseudomonadati</taxon>
        <taxon>Bacteroidota</taxon>
        <taxon>Chitinophagia</taxon>
        <taxon>Chitinophagales</taxon>
        <taxon>Chitinophagaceae</taxon>
        <taxon>Cnuella</taxon>
    </lineage>
</organism>
<feature type="transmembrane region" description="Helical" evidence="8">
    <location>
        <begin position="98"/>
        <end position="116"/>
    </location>
</feature>
<keyword evidence="7 8" id="KW-0472">Membrane</keyword>
<evidence type="ECO:0000256" key="3">
    <source>
        <dbReference type="ARBA" id="ARBA00022676"/>
    </source>
</evidence>
<gene>
    <name evidence="10" type="ORF">SAMN05444008_1212</name>
</gene>
<feature type="transmembrane region" description="Helical" evidence="8">
    <location>
        <begin position="191"/>
        <end position="208"/>
    </location>
</feature>
<feature type="transmembrane region" description="Helical" evidence="8">
    <location>
        <begin position="74"/>
        <end position="92"/>
    </location>
</feature>
<dbReference type="GO" id="GO:0016763">
    <property type="term" value="F:pentosyltransferase activity"/>
    <property type="evidence" value="ECO:0007669"/>
    <property type="project" value="TreeGrafter"/>
</dbReference>
<evidence type="ECO:0000313" key="11">
    <source>
        <dbReference type="Proteomes" id="UP000184368"/>
    </source>
</evidence>
<evidence type="ECO:0000256" key="8">
    <source>
        <dbReference type="SAM" id="Phobius"/>
    </source>
</evidence>
<dbReference type="AlphaFoldDB" id="A0A1M5HZB8"/>
<keyword evidence="4 10" id="KW-0808">Transferase</keyword>
<dbReference type="InterPro" id="IPR050297">
    <property type="entry name" value="LipidA_mod_glycosyltrf_83"/>
</dbReference>
<dbReference type="InterPro" id="IPR038731">
    <property type="entry name" value="RgtA/B/C-like"/>
</dbReference>
<dbReference type="Proteomes" id="UP000184368">
    <property type="component" value="Unassembled WGS sequence"/>
</dbReference>
<name>A0A1M5HZB8_9BACT</name>
<keyword evidence="6 8" id="KW-1133">Transmembrane helix</keyword>
<feature type="transmembrane region" description="Helical" evidence="8">
    <location>
        <begin position="6"/>
        <end position="23"/>
    </location>
</feature>
<evidence type="ECO:0000256" key="7">
    <source>
        <dbReference type="ARBA" id="ARBA00023136"/>
    </source>
</evidence>
<keyword evidence="3 10" id="KW-0328">Glycosyltransferase</keyword>
<keyword evidence="11" id="KW-1185">Reference proteome</keyword>
<proteinExistence type="predicted"/>
<evidence type="ECO:0000256" key="1">
    <source>
        <dbReference type="ARBA" id="ARBA00004651"/>
    </source>
</evidence>
<dbReference type="EMBL" id="FQUO01000021">
    <property type="protein sequence ID" value="SHG21143.1"/>
    <property type="molecule type" value="Genomic_DNA"/>
</dbReference>
<evidence type="ECO:0000313" key="10">
    <source>
        <dbReference type="EMBL" id="SHG21143.1"/>
    </source>
</evidence>
<dbReference type="STRING" id="1302690.BUE76_05435"/>
<reference evidence="10 11" key="1">
    <citation type="submission" date="2016-11" db="EMBL/GenBank/DDBJ databases">
        <authorList>
            <person name="Jaros S."/>
            <person name="Januszkiewicz K."/>
            <person name="Wedrychowicz H."/>
        </authorList>
    </citation>
    <scope>NUCLEOTIDE SEQUENCE [LARGE SCALE GENOMIC DNA]</scope>
    <source>
        <strain evidence="10 11">DSM 26897</strain>
    </source>
</reference>